<gene>
    <name evidence="2" type="ORF">C12CBH8_08300</name>
</gene>
<feature type="compositionally biased region" description="Basic and acidic residues" evidence="1">
    <location>
        <begin position="120"/>
        <end position="136"/>
    </location>
</feature>
<keyword evidence="3" id="KW-1185">Reference proteome</keyword>
<accession>A0A7I8D095</accession>
<proteinExistence type="predicted"/>
<dbReference type="RefSeq" id="WP_090267353.1">
    <property type="nucleotide sequence ID" value="NZ_AP023321.1"/>
</dbReference>
<evidence type="ECO:0000256" key="1">
    <source>
        <dbReference type="SAM" id="MobiDB-lite"/>
    </source>
</evidence>
<organism evidence="2 3">
    <name type="scientific">Solibaculum mannosilyticum</name>
    <dbReference type="NCBI Taxonomy" id="2780922"/>
    <lineage>
        <taxon>Bacteria</taxon>
        <taxon>Bacillati</taxon>
        <taxon>Bacillota</taxon>
        <taxon>Clostridia</taxon>
        <taxon>Eubacteriales</taxon>
        <taxon>Oscillospiraceae</taxon>
        <taxon>Solibaculum</taxon>
    </lineage>
</organism>
<feature type="region of interest" description="Disordered" evidence="1">
    <location>
        <begin position="120"/>
        <end position="162"/>
    </location>
</feature>
<evidence type="ECO:0000313" key="3">
    <source>
        <dbReference type="Proteomes" id="UP000593890"/>
    </source>
</evidence>
<dbReference type="Proteomes" id="UP000593890">
    <property type="component" value="Chromosome"/>
</dbReference>
<dbReference type="KEGG" id="sman:C12CBH8_08300"/>
<reference evidence="3" key="1">
    <citation type="submission" date="2020-07" db="EMBL/GenBank/DDBJ databases">
        <title>Complete genome sequencing of Clostridia bacterium strain 12CBH8.</title>
        <authorList>
            <person name="Sakamoto M."/>
            <person name="Murakami T."/>
            <person name="Mori H."/>
        </authorList>
    </citation>
    <scope>NUCLEOTIDE SEQUENCE [LARGE SCALE GENOMIC DNA]</scope>
    <source>
        <strain evidence="3">12CBH8</strain>
    </source>
</reference>
<evidence type="ECO:0000313" key="2">
    <source>
        <dbReference type="EMBL" id="BCI60191.1"/>
    </source>
</evidence>
<sequence>MAIFEDAFIKVKSAVDVAGEKTGEWVEISKLKIAAARQSSEIADRFEALGKMVYNASKAGGVDHELIQKKVEEIDEMYEKLGEINERIYELRNVVQCPTCKAVSPKEAIFCSKCGTKLVGKEEKKEDPIQEEKSEEPSDWQPPVDPIDPTVSNPNDEDDMPQ</sequence>
<dbReference type="AlphaFoldDB" id="A0A7I8D095"/>
<protein>
    <recommendedName>
        <fullName evidence="4">Zinc-ribbon domain-containing protein</fullName>
    </recommendedName>
</protein>
<evidence type="ECO:0008006" key="4">
    <source>
        <dbReference type="Google" id="ProtNLM"/>
    </source>
</evidence>
<name>A0A7I8D095_9FIRM</name>
<dbReference type="EMBL" id="AP023321">
    <property type="protein sequence ID" value="BCI60191.1"/>
    <property type="molecule type" value="Genomic_DNA"/>
</dbReference>